<dbReference type="GeneID" id="5143548"/>
<gene>
    <name evidence="1" type="ORF">RCIX1217</name>
</gene>
<protein>
    <submittedName>
        <fullName evidence="1">Uncharacterized protein</fullName>
    </submittedName>
</protein>
<evidence type="ECO:0000313" key="1">
    <source>
        <dbReference type="EMBL" id="CAJ36522.1"/>
    </source>
</evidence>
<dbReference type="KEGG" id="rci:RCIX1217"/>
<evidence type="ECO:0000313" key="2">
    <source>
        <dbReference type="Proteomes" id="UP000000663"/>
    </source>
</evidence>
<keyword evidence="2" id="KW-1185">Reference proteome</keyword>
<sequence length="112" mass="12305">MYLDSTGDKAIGLLSNGEEISMEYGGEAMAHAFDAYDVGAIWANYDYDLSNAVPETLTINGKTHVCKKYSVDSLYGGTSIWSASVDGKPMAVQIKYNDIQGNSMLYQLWDWG</sequence>
<dbReference type="STRING" id="351160.RCIX1217"/>
<reference evidence="1 2" key="1">
    <citation type="journal article" date="2006" name="Science">
        <title>Genome of rice cluster I archaea -- the key methane producers in the rice rhizosphere.</title>
        <authorList>
            <person name="Erkel C."/>
            <person name="Kube M."/>
            <person name="Reinhardt R."/>
            <person name="Liesack W."/>
        </authorList>
    </citation>
    <scope>NUCLEOTIDE SEQUENCE [LARGE SCALE GENOMIC DNA]</scope>
    <source>
        <strain evidence="2">DSM 22066 / NBRC 105507 / MRE50</strain>
    </source>
</reference>
<name>Q0W521_METAR</name>
<dbReference type="AlphaFoldDB" id="Q0W521"/>
<organism evidence="1 2">
    <name type="scientific">Methanocella arvoryzae (strain DSM 22066 / NBRC 105507 / MRE50)</name>
    <dbReference type="NCBI Taxonomy" id="351160"/>
    <lineage>
        <taxon>Archaea</taxon>
        <taxon>Methanobacteriati</taxon>
        <taxon>Methanobacteriota</taxon>
        <taxon>Stenosarchaea group</taxon>
        <taxon>Methanomicrobia</taxon>
        <taxon>Methanocellales</taxon>
        <taxon>Methanocellaceae</taxon>
        <taxon>Methanocella</taxon>
    </lineage>
</organism>
<dbReference type="PATRIC" id="fig|351160.9.peg.1733"/>
<dbReference type="EMBL" id="AM114193">
    <property type="protein sequence ID" value="CAJ36522.1"/>
    <property type="molecule type" value="Genomic_DNA"/>
</dbReference>
<proteinExistence type="predicted"/>
<dbReference type="eggNOG" id="arCOG11016">
    <property type="taxonomic scope" value="Archaea"/>
</dbReference>
<accession>Q0W521</accession>
<dbReference type="Proteomes" id="UP000000663">
    <property type="component" value="Chromosome"/>
</dbReference>
<dbReference type="RefSeq" id="WP_012036021.1">
    <property type="nucleotide sequence ID" value="NC_009464.1"/>
</dbReference>